<feature type="transmembrane region" description="Helical" evidence="1">
    <location>
        <begin position="20"/>
        <end position="43"/>
    </location>
</feature>
<gene>
    <name evidence="2" type="ORF">EV668_4307</name>
</gene>
<dbReference type="Proteomes" id="UP000295122">
    <property type="component" value="Unassembled WGS sequence"/>
</dbReference>
<evidence type="ECO:0000256" key="1">
    <source>
        <dbReference type="SAM" id="Phobius"/>
    </source>
</evidence>
<accession>A0A4R7BSZ7</accession>
<dbReference type="OrthoDB" id="8163591at2"/>
<comment type="caution">
    <text evidence="2">The sequence shown here is derived from an EMBL/GenBank/DDBJ whole genome shotgun (WGS) entry which is preliminary data.</text>
</comment>
<name>A0A4R7BSZ7_9HYPH</name>
<dbReference type="EMBL" id="SNZR01000016">
    <property type="protein sequence ID" value="TDR87227.1"/>
    <property type="molecule type" value="Genomic_DNA"/>
</dbReference>
<dbReference type="AlphaFoldDB" id="A0A4R7BSZ7"/>
<organism evidence="2 3">
    <name type="scientific">Enterovirga rhinocerotis</name>
    <dbReference type="NCBI Taxonomy" id="1339210"/>
    <lineage>
        <taxon>Bacteria</taxon>
        <taxon>Pseudomonadati</taxon>
        <taxon>Pseudomonadota</taxon>
        <taxon>Alphaproteobacteria</taxon>
        <taxon>Hyphomicrobiales</taxon>
        <taxon>Methylobacteriaceae</taxon>
        <taxon>Enterovirga</taxon>
    </lineage>
</organism>
<keyword evidence="1" id="KW-0472">Membrane</keyword>
<keyword evidence="3" id="KW-1185">Reference proteome</keyword>
<sequence length="344" mass="36901">MRITSSSISSSDGPGPAAWASFVGTLLCGALVLFVALFGFVVASDPYDTGRLALVRTPGVPAQGPRTANASRARDPAFQGAVFGNSHIQLVSPERLGAATGIPFVSLIVPGTGARETLHLLDYARRRHSAPLRAVVIGIDAAWCRPEADPPLDHPFPFWLYEDSLALYLRGLLRSQSIDDAVKRARYAAGLSKARRARPDGYWDYDSGLVWSDAVQGAAIRAARPATAPNETGVFPALDELGAALGRMPPTTAVILVRPPVFVASLPPPGSDLARSDAACRDALRRIASARPRTRVVDWLVDRPEIRIPQNFIDPTHYRGDIARALETDIETSLRGLETAAGTR</sequence>
<protein>
    <submittedName>
        <fullName evidence="2">Uncharacterized protein</fullName>
    </submittedName>
</protein>
<keyword evidence="1" id="KW-1133">Transmembrane helix</keyword>
<reference evidence="2 3" key="1">
    <citation type="submission" date="2019-03" db="EMBL/GenBank/DDBJ databases">
        <title>Genomic Encyclopedia of Type Strains, Phase IV (KMG-IV): sequencing the most valuable type-strain genomes for metagenomic binning, comparative biology and taxonomic classification.</title>
        <authorList>
            <person name="Goeker M."/>
        </authorList>
    </citation>
    <scope>NUCLEOTIDE SEQUENCE [LARGE SCALE GENOMIC DNA]</scope>
    <source>
        <strain evidence="2 3">DSM 25903</strain>
    </source>
</reference>
<dbReference type="RefSeq" id="WP_133773974.1">
    <property type="nucleotide sequence ID" value="NZ_SNZR01000016.1"/>
</dbReference>
<proteinExistence type="predicted"/>
<evidence type="ECO:0000313" key="3">
    <source>
        <dbReference type="Proteomes" id="UP000295122"/>
    </source>
</evidence>
<keyword evidence="1" id="KW-0812">Transmembrane</keyword>
<evidence type="ECO:0000313" key="2">
    <source>
        <dbReference type="EMBL" id="TDR87227.1"/>
    </source>
</evidence>